<reference evidence="1" key="1">
    <citation type="journal article" date="2014" name="Int. J. Syst. Evol. Microbiol.">
        <title>Complete genome sequence of Corynebacterium casei LMG S-19264T (=DSM 44701T), isolated from a smear-ripened cheese.</title>
        <authorList>
            <consortium name="US DOE Joint Genome Institute (JGI-PGF)"/>
            <person name="Walter F."/>
            <person name="Albersmeier A."/>
            <person name="Kalinowski J."/>
            <person name="Ruckert C."/>
        </authorList>
    </citation>
    <scope>NUCLEOTIDE SEQUENCE</scope>
    <source>
        <strain evidence="1">VKM B-2789</strain>
    </source>
</reference>
<proteinExistence type="predicted"/>
<comment type="caution">
    <text evidence="1">The sequence shown here is derived from an EMBL/GenBank/DDBJ whole genome shotgun (WGS) entry which is preliminary data.</text>
</comment>
<sequence length="75" mass="7852">MQNRPAIGAIVQPHRLKPASSTHSTMTGARSVPAPRRAVASIEAMPGNRPAFAMIDEALFEIVPACDTDKAAIAA</sequence>
<reference evidence="1" key="2">
    <citation type="submission" date="2023-01" db="EMBL/GenBank/DDBJ databases">
        <authorList>
            <person name="Sun Q."/>
            <person name="Evtushenko L."/>
        </authorList>
    </citation>
    <scope>NUCLEOTIDE SEQUENCE</scope>
    <source>
        <strain evidence="1">VKM B-2789</strain>
    </source>
</reference>
<gene>
    <name evidence="1" type="ORF">GCM10017653_23800</name>
</gene>
<organism evidence="1 2">
    <name type="scientific">Ancylobacter defluvii</name>
    <dbReference type="NCBI Taxonomy" id="1282440"/>
    <lineage>
        <taxon>Bacteria</taxon>
        <taxon>Pseudomonadati</taxon>
        <taxon>Pseudomonadota</taxon>
        <taxon>Alphaproteobacteria</taxon>
        <taxon>Hyphomicrobiales</taxon>
        <taxon>Xanthobacteraceae</taxon>
        <taxon>Ancylobacter</taxon>
    </lineage>
</organism>
<dbReference type="EMBL" id="BSFM01000012">
    <property type="protein sequence ID" value="GLK84310.1"/>
    <property type="molecule type" value="Genomic_DNA"/>
</dbReference>
<protein>
    <submittedName>
        <fullName evidence="1">Uncharacterized protein</fullName>
    </submittedName>
</protein>
<keyword evidence="2" id="KW-1185">Reference proteome</keyword>
<evidence type="ECO:0000313" key="2">
    <source>
        <dbReference type="Proteomes" id="UP001143330"/>
    </source>
</evidence>
<dbReference type="Proteomes" id="UP001143330">
    <property type="component" value="Unassembled WGS sequence"/>
</dbReference>
<dbReference type="RefSeq" id="WP_213358596.1">
    <property type="nucleotide sequence ID" value="NZ_BSFM01000012.1"/>
</dbReference>
<name>A0A9W6NB78_9HYPH</name>
<accession>A0A9W6NB78</accession>
<dbReference type="AlphaFoldDB" id="A0A9W6NB78"/>
<evidence type="ECO:0000313" key="1">
    <source>
        <dbReference type="EMBL" id="GLK84310.1"/>
    </source>
</evidence>